<evidence type="ECO:0000313" key="2">
    <source>
        <dbReference type="EMBL" id="GGD55463.1"/>
    </source>
</evidence>
<name>A0A917DP06_9BACL</name>
<reference evidence="2" key="1">
    <citation type="journal article" date="2014" name="Int. J. Syst. Evol. Microbiol.">
        <title>Complete genome sequence of Corynebacterium casei LMG S-19264T (=DSM 44701T), isolated from a smear-ripened cheese.</title>
        <authorList>
            <consortium name="US DOE Joint Genome Institute (JGI-PGF)"/>
            <person name="Walter F."/>
            <person name="Albersmeier A."/>
            <person name="Kalinowski J."/>
            <person name="Ruckert C."/>
        </authorList>
    </citation>
    <scope>NUCLEOTIDE SEQUENCE</scope>
    <source>
        <strain evidence="2">CGMCC 1.15178</strain>
    </source>
</reference>
<dbReference type="Proteomes" id="UP000612456">
    <property type="component" value="Unassembled WGS sequence"/>
</dbReference>
<evidence type="ECO:0000313" key="3">
    <source>
        <dbReference type="Proteomes" id="UP000612456"/>
    </source>
</evidence>
<organism evidence="2 3">
    <name type="scientific">Paenibacillus nasutitermitis</name>
    <dbReference type="NCBI Taxonomy" id="1652958"/>
    <lineage>
        <taxon>Bacteria</taxon>
        <taxon>Bacillati</taxon>
        <taxon>Bacillota</taxon>
        <taxon>Bacilli</taxon>
        <taxon>Bacillales</taxon>
        <taxon>Paenibacillaceae</taxon>
        <taxon>Paenibacillus</taxon>
    </lineage>
</organism>
<dbReference type="EMBL" id="BMHP01000001">
    <property type="protein sequence ID" value="GGD55463.1"/>
    <property type="molecule type" value="Genomic_DNA"/>
</dbReference>
<protein>
    <submittedName>
        <fullName evidence="2">Uncharacterized protein</fullName>
    </submittedName>
</protein>
<reference evidence="2" key="2">
    <citation type="submission" date="2020-09" db="EMBL/GenBank/DDBJ databases">
        <authorList>
            <person name="Sun Q."/>
            <person name="Zhou Y."/>
        </authorList>
    </citation>
    <scope>NUCLEOTIDE SEQUENCE</scope>
    <source>
        <strain evidence="2">CGMCC 1.15178</strain>
    </source>
</reference>
<feature type="region of interest" description="Disordered" evidence="1">
    <location>
        <begin position="1"/>
        <end position="27"/>
    </location>
</feature>
<proteinExistence type="predicted"/>
<keyword evidence="3" id="KW-1185">Reference proteome</keyword>
<evidence type="ECO:0000256" key="1">
    <source>
        <dbReference type="SAM" id="MobiDB-lite"/>
    </source>
</evidence>
<accession>A0A917DP06</accession>
<feature type="compositionally biased region" description="Polar residues" evidence="1">
    <location>
        <begin position="1"/>
        <end position="15"/>
    </location>
</feature>
<comment type="caution">
    <text evidence="2">The sequence shown here is derived from an EMBL/GenBank/DDBJ whole genome shotgun (WGS) entry which is preliminary data.</text>
</comment>
<sequence length="120" mass="12878">MQPSLEGNPENLANKNKTRTLDGDNVTKRSAVSTASGLFGNGGKRGCVIRTSEAPGTPLVTPEFFEAVLDAFRRRHPPAIQEAYLLLVASGGKLQGIRAICGKLYFTFLEPDGNQLMVTA</sequence>
<dbReference type="RefSeq" id="WP_188989942.1">
    <property type="nucleotide sequence ID" value="NZ_BMHP01000001.1"/>
</dbReference>
<dbReference type="AlphaFoldDB" id="A0A917DP06"/>
<gene>
    <name evidence="2" type="ORF">GCM10010911_11450</name>
</gene>